<dbReference type="EMBL" id="CP030032">
    <property type="protein sequence ID" value="AWV91480.1"/>
    <property type="molecule type" value="Genomic_DNA"/>
</dbReference>
<dbReference type="SUPFAM" id="SSF52540">
    <property type="entry name" value="P-loop containing nucleoside triphosphate hydrolases"/>
    <property type="match status" value="1"/>
</dbReference>
<dbReference type="PANTHER" id="PTHR43335">
    <property type="entry name" value="ABC TRANSPORTER, ATP-BINDING PROTEIN"/>
    <property type="match status" value="1"/>
</dbReference>
<dbReference type="GO" id="GO:0005524">
    <property type="term" value="F:ATP binding"/>
    <property type="evidence" value="ECO:0007669"/>
    <property type="project" value="UniProtKB-KW"/>
</dbReference>
<dbReference type="PROSITE" id="PS50893">
    <property type="entry name" value="ABC_TRANSPORTER_2"/>
    <property type="match status" value="1"/>
</dbReference>
<dbReference type="InterPro" id="IPR003439">
    <property type="entry name" value="ABC_transporter-like_ATP-bd"/>
</dbReference>
<dbReference type="KEGG" id="bsed:DN745_17855"/>
<dbReference type="PANTHER" id="PTHR43335:SF4">
    <property type="entry name" value="ABC TRANSPORTER, ATP-BINDING PROTEIN"/>
    <property type="match status" value="1"/>
</dbReference>
<dbReference type="InterPro" id="IPR027417">
    <property type="entry name" value="P-loop_NTPase"/>
</dbReference>
<dbReference type="OrthoDB" id="9805130at2"/>
<dbReference type="AlphaFoldDB" id="A0A2Z4FR97"/>
<keyword evidence="3" id="KW-0547">Nucleotide-binding</keyword>
<keyword evidence="6" id="KW-1185">Reference proteome</keyword>
<accession>A0A2Z4FR97</accession>
<evidence type="ECO:0000256" key="2">
    <source>
        <dbReference type="ARBA" id="ARBA00022448"/>
    </source>
</evidence>
<organism evidence="5 6">
    <name type="scientific">Bradymonas sediminis</name>
    <dbReference type="NCBI Taxonomy" id="1548548"/>
    <lineage>
        <taxon>Bacteria</taxon>
        <taxon>Deltaproteobacteria</taxon>
        <taxon>Bradymonadales</taxon>
        <taxon>Bradymonadaceae</taxon>
        <taxon>Bradymonas</taxon>
    </lineage>
</organism>
<evidence type="ECO:0000256" key="3">
    <source>
        <dbReference type="ARBA" id="ARBA00022741"/>
    </source>
</evidence>
<dbReference type="GO" id="GO:0016887">
    <property type="term" value="F:ATP hydrolysis activity"/>
    <property type="evidence" value="ECO:0007669"/>
    <property type="project" value="InterPro"/>
</dbReference>
<dbReference type="CDD" id="cd03230">
    <property type="entry name" value="ABC_DR_subfamily_A"/>
    <property type="match status" value="1"/>
</dbReference>
<comment type="similarity">
    <text evidence="1">Belongs to the ABC transporter superfamily.</text>
</comment>
<reference evidence="5 6" key="1">
    <citation type="submission" date="2018-06" db="EMBL/GenBank/DDBJ databases">
        <title>Lujinxingia sediminis gen. nov. sp. nov., a new facultative anaerobic member of the class Deltaproteobacteria, and proposal of Lujinxingaceae fam. nov.</title>
        <authorList>
            <person name="Guo L.-Y."/>
            <person name="Li C.-M."/>
            <person name="Wang S."/>
            <person name="Du Z.-J."/>
        </authorList>
    </citation>
    <scope>NUCLEOTIDE SEQUENCE [LARGE SCALE GENOMIC DNA]</scope>
    <source>
        <strain evidence="5 6">FA350</strain>
    </source>
</reference>
<evidence type="ECO:0000256" key="4">
    <source>
        <dbReference type="ARBA" id="ARBA00022840"/>
    </source>
</evidence>
<evidence type="ECO:0000313" key="5">
    <source>
        <dbReference type="EMBL" id="AWV91480.1"/>
    </source>
</evidence>
<dbReference type="SMART" id="SM00382">
    <property type="entry name" value="AAA"/>
    <property type="match status" value="1"/>
</dbReference>
<dbReference type="RefSeq" id="WP_111337786.1">
    <property type="nucleotide sequence ID" value="NZ_CP030032.1"/>
</dbReference>
<keyword evidence="2" id="KW-0813">Transport</keyword>
<sequence>MSDPKISSSNQHSIVVDGISKTYGDFSALNQISFKVRPGEIVGFLGPNGAGKSTTMKILTCFMDATAGRASVAGFDVGTQSKQVRSRVGYLPENVPLYDDMIVYDYLNFIAEMREIPRSERRRSLDEAVERTGLKSVIHREIRELSKGYRQRVGLAQAIIHRPKVLILDEPTTGLDPNQLIEIRDVIKDLGRENTIILSTHILQEVSAVCDRIIIINRGELVADDTLDGLKQELPTRFPDWQNALGEGSPPDAPKEPTLEDIFRVYTAGSTEENRDAAPSLAEV</sequence>
<evidence type="ECO:0000313" key="6">
    <source>
        <dbReference type="Proteomes" id="UP000249799"/>
    </source>
</evidence>
<keyword evidence="4 5" id="KW-0067">ATP-binding</keyword>
<gene>
    <name evidence="5" type="ORF">DN745_17855</name>
</gene>
<dbReference type="Proteomes" id="UP000249799">
    <property type="component" value="Chromosome"/>
</dbReference>
<dbReference type="Gene3D" id="3.40.50.300">
    <property type="entry name" value="P-loop containing nucleotide triphosphate hydrolases"/>
    <property type="match status" value="1"/>
</dbReference>
<proteinExistence type="inferred from homology"/>
<name>A0A2Z4FR97_9DELT</name>
<evidence type="ECO:0000256" key="1">
    <source>
        <dbReference type="ARBA" id="ARBA00005417"/>
    </source>
</evidence>
<dbReference type="InterPro" id="IPR003593">
    <property type="entry name" value="AAA+_ATPase"/>
</dbReference>
<protein>
    <submittedName>
        <fullName evidence="5">ABC transporter ATP-binding protein</fullName>
    </submittedName>
</protein>
<dbReference type="Pfam" id="PF00005">
    <property type="entry name" value="ABC_tran"/>
    <property type="match status" value="1"/>
</dbReference>